<dbReference type="Gene3D" id="3.20.20.80">
    <property type="entry name" value="Glycosidases"/>
    <property type="match status" value="1"/>
</dbReference>
<evidence type="ECO:0000256" key="2">
    <source>
        <dbReference type="ARBA" id="ARBA00006285"/>
    </source>
</evidence>
<evidence type="ECO:0000313" key="9">
    <source>
        <dbReference type="EMBL" id="NLR78054.1"/>
    </source>
</evidence>
<evidence type="ECO:0000256" key="1">
    <source>
        <dbReference type="ARBA" id="ARBA00001231"/>
    </source>
</evidence>
<feature type="domain" description="Glycoside hydrolase family 20 catalytic" evidence="7">
    <location>
        <begin position="150"/>
        <end position="498"/>
    </location>
</feature>
<dbReference type="GO" id="GO:0005975">
    <property type="term" value="P:carbohydrate metabolic process"/>
    <property type="evidence" value="ECO:0007669"/>
    <property type="project" value="InterPro"/>
</dbReference>
<dbReference type="GO" id="GO:0016020">
    <property type="term" value="C:membrane"/>
    <property type="evidence" value="ECO:0007669"/>
    <property type="project" value="TreeGrafter"/>
</dbReference>
<evidence type="ECO:0000313" key="10">
    <source>
        <dbReference type="Proteomes" id="UP000552864"/>
    </source>
</evidence>
<dbReference type="PANTHER" id="PTHR22600">
    <property type="entry name" value="BETA-HEXOSAMINIDASE"/>
    <property type="match status" value="1"/>
</dbReference>
<evidence type="ECO:0000259" key="7">
    <source>
        <dbReference type="Pfam" id="PF00728"/>
    </source>
</evidence>
<keyword evidence="4" id="KW-0378">Hydrolase</keyword>
<dbReference type="Pfam" id="PF00728">
    <property type="entry name" value="Glyco_hydro_20"/>
    <property type="match status" value="1"/>
</dbReference>
<comment type="caution">
    <text evidence="9">The sequence shown here is derived from an EMBL/GenBank/DDBJ whole genome shotgun (WGS) entry which is preliminary data.</text>
</comment>
<dbReference type="SUPFAM" id="SSF51445">
    <property type="entry name" value="(Trans)glycosidases"/>
    <property type="match status" value="1"/>
</dbReference>
<dbReference type="InterPro" id="IPR029018">
    <property type="entry name" value="Hex-like_dom2"/>
</dbReference>
<dbReference type="Proteomes" id="UP000552864">
    <property type="component" value="Unassembled WGS sequence"/>
</dbReference>
<dbReference type="InterPro" id="IPR015883">
    <property type="entry name" value="Glyco_hydro_20_cat"/>
</dbReference>
<dbReference type="GO" id="GO:0004563">
    <property type="term" value="F:beta-N-acetylhexosaminidase activity"/>
    <property type="evidence" value="ECO:0007669"/>
    <property type="project" value="UniProtKB-EC"/>
</dbReference>
<sequence>MKQLFAFGVYGCMLLIISIPLHAINIIPQPAEVKTGTGVFQLTSATVINAGNNIVEARQLQQAIQEASGLNIQLKTSSKNNSIRLIVDEKLKKELGEEGYLLKVNPDNISITAPASTGIFYGIQSLRQLIHGNGNTYTLNAVSIKDKPRFSWRAFMLDEGRYFKGSTVVKRLLDEMALLKMNTFHWHLTDDQGWRIEILKYPQLTAIGSHRDSTQIGGDADGNTYDSKPHGGFYTQAAIKEIINYAAERHITVIPEIEMPGHSAAAIASYPWLGTSQKKIRVPCKFGIQYDVYNVADPKVIAFLHDVLEEVINLFPSKVIHIGGDEVKFDQWKADAGVQAYMKEHHIVSPGDLQIAFTNGISNFLAGKYRRMAGWNEIMNSMLEDVDAGKVSNREKLAPGTIIQFWTGDLKIIDQAVSRGYDVVNSFSEFTYLDYSYKDISLEKAYGFDPIPKGLDPKYHAKILGTGCQMWGEWIPDEASMNKQVYPRLAAYAEDGWTLVANKNFGNFCKALEYFSARWNVKWDVN</sequence>
<dbReference type="Gene3D" id="3.30.379.10">
    <property type="entry name" value="Chitobiase/beta-hexosaminidase domain 2-like"/>
    <property type="match status" value="1"/>
</dbReference>
<protein>
    <recommendedName>
        <fullName evidence="3">beta-N-acetylhexosaminidase</fullName>
        <ecNumber evidence="3">3.2.1.52</ecNumber>
    </recommendedName>
</protein>
<evidence type="ECO:0000256" key="4">
    <source>
        <dbReference type="ARBA" id="ARBA00022801"/>
    </source>
</evidence>
<dbReference type="EC" id="3.2.1.52" evidence="3"/>
<dbReference type="EMBL" id="JABAHZ010000001">
    <property type="protein sequence ID" value="NLR78054.1"/>
    <property type="molecule type" value="Genomic_DNA"/>
</dbReference>
<gene>
    <name evidence="9" type="ORF">HGH91_05425</name>
</gene>
<evidence type="ECO:0000256" key="3">
    <source>
        <dbReference type="ARBA" id="ARBA00012663"/>
    </source>
</evidence>
<name>A0A847SD10_9BACT</name>
<feature type="active site" description="Proton donor" evidence="6">
    <location>
        <position position="326"/>
    </location>
</feature>
<evidence type="ECO:0000259" key="8">
    <source>
        <dbReference type="Pfam" id="PF02838"/>
    </source>
</evidence>
<accession>A0A847SD10</accession>
<dbReference type="AlphaFoldDB" id="A0A847SD10"/>
<proteinExistence type="inferred from homology"/>
<dbReference type="CDD" id="cd06563">
    <property type="entry name" value="GH20_chitobiase-like"/>
    <property type="match status" value="1"/>
</dbReference>
<organism evidence="9 10">
    <name type="scientific">Chitinophaga eiseniae</name>
    <dbReference type="NCBI Taxonomy" id="634771"/>
    <lineage>
        <taxon>Bacteria</taxon>
        <taxon>Pseudomonadati</taxon>
        <taxon>Bacteroidota</taxon>
        <taxon>Chitinophagia</taxon>
        <taxon>Chitinophagales</taxon>
        <taxon>Chitinophagaceae</taxon>
        <taxon>Chitinophaga</taxon>
    </lineage>
</organism>
<dbReference type="PIRSF" id="PIRSF001093">
    <property type="entry name" value="B-hxosamndse_ab_euk"/>
    <property type="match status" value="1"/>
</dbReference>
<dbReference type="GO" id="GO:0030203">
    <property type="term" value="P:glycosaminoglycan metabolic process"/>
    <property type="evidence" value="ECO:0007669"/>
    <property type="project" value="TreeGrafter"/>
</dbReference>
<dbReference type="InterPro" id="IPR025705">
    <property type="entry name" value="Beta_hexosaminidase_sua/sub"/>
</dbReference>
<dbReference type="InterPro" id="IPR017853">
    <property type="entry name" value="GH"/>
</dbReference>
<dbReference type="Pfam" id="PF02838">
    <property type="entry name" value="Glyco_hydro_20b"/>
    <property type="match status" value="1"/>
</dbReference>
<evidence type="ECO:0000256" key="5">
    <source>
        <dbReference type="ARBA" id="ARBA00023295"/>
    </source>
</evidence>
<keyword evidence="10" id="KW-1185">Reference proteome</keyword>
<dbReference type="PRINTS" id="PR00738">
    <property type="entry name" value="GLHYDRLASE20"/>
</dbReference>
<keyword evidence="5" id="KW-0326">Glycosidase</keyword>
<dbReference type="PANTHER" id="PTHR22600:SF57">
    <property type="entry name" value="BETA-N-ACETYLHEXOSAMINIDASE"/>
    <property type="match status" value="1"/>
</dbReference>
<dbReference type="SUPFAM" id="SSF55545">
    <property type="entry name" value="beta-N-acetylhexosaminidase-like domain"/>
    <property type="match status" value="1"/>
</dbReference>
<comment type="similarity">
    <text evidence="2">Belongs to the glycosyl hydrolase 20 family.</text>
</comment>
<dbReference type="RefSeq" id="WP_168737408.1">
    <property type="nucleotide sequence ID" value="NZ_JABAHZ010000001.1"/>
</dbReference>
<reference evidence="9 10" key="1">
    <citation type="submission" date="2020-04" db="EMBL/GenBank/DDBJ databases">
        <authorList>
            <person name="Yin C."/>
        </authorList>
    </citation>
    <scope>NUCLEOTIDE SEQUENCE [LARGE SCALE GENOMIC DNA]</scope>
    <source>
        <strain evidence="9 10">Ak56</strain>
    </source>
</reference>
<feature type="domain" description="Beta-hexosaminidase bacterial type N-terminal" evidence="8">
    <location>
        <begin position="24"/>
        <end position="146"/>
    </location>
</feature>
<dbReference type="InterPro" id="IPR015882">
    <property type="entry name" value="HEX_bac_N"/>
</dbReference>
<evidence type="ECO:0000256" key="6">
    <source>
        <dbReference type="PIRSR" id="PIRSR625705-1"/>
    </source>
</evidence>
<comment type="catalytic activity">
    <reaction evidence="1">
        <text>Hydrolysis of terminal non-reducing N-acetyl-D-hexosamine residues in N-acetyl-beta-D-hexosaminides.</text>
        <dbReference type="EC" id="3.2.1.52"/>
    </reaction>
</comment>